<dbReference type="SUPFAM" id="SSF53335">
    <property type="entry name" value="S-adenosyl-L-methionine-dependent methyltransferases"/>
    <property type="match status" value="1"/>
</dbReference>
<gene>
    <name evidence="3" type="ORF">ACAT0790_LOCUS53235</name>
</gene>
<organism evidence="3">
    <name type="scientific">Alexandrium catenella</name>
    <name type="common">Red tide dinoflagellate</name>
    <name type="synonym">Gonyaulax catenella</name>
    <dbReference type="NCBI Taxonomy" id="2925"/>
    <lineage>
        <taxon>Eukaryota</taxon>
        <taxon>Sar</taxon>
        <taxon>Alveolata</taxon>
        <taxon>Dinophyceae</taxon>
        <taxon>Gonyaulacales</taxon>
        <taxon>Pyrocystaceae</taxon>
        <taxon>Alexandrium</taxon>
    </lineage>
</organism>
<protein>
    <submittedName>
        <fullName evidence="3">Uncharacterized protein</fullName>
    </submittedName>
</protein>
<sequence length="243" mass="25767">MPRLAAAAAGGDELVLWDPFCGSGILLLEALGVVLGQPPGDRARRYPFAAFPCHAESEYAGFLAGLRAAPHPGLSGLTLLGTDGAGGEAERARRNLRRFERRLWPLRAGGGREADASADGAPPAASASVLPCSVRFEEAAAAPFARGLVGRPTLVLTSLLHSAGDAAVSQLGRLLQQRQADWRGVFCVASDAEDAKQQTGLEWTTELRFLNRGRWAALLQWTGHGNRGSPAGIRPASRSWARR</sequence>
<dbReference type="GO" id="GO:0032259">
    <property type="term" value="P:methylation"/>
    <property type="evidence" value="ECO:0007669"/>
    <property type="project" value="UniProtKB-KW"/>
</dbReference>
<proteinExistence type="predicted"/>
<dbReference type="EMBL" id="HBGE01089365">
    <property type="protein sequence ID" value="CAD9176466.1"/>
    <property type="molecule type" value="Transcribed_RNA"/>
</dbReference>
<accession>A0A7S1WMJ7</accession>
<keyword evidence="1" id="KW-0489">Methyltransferase</keyword>
<dbReference type="AlphaFoldDB" id="A0A7S1WMJ7"/>
<evidence type="ECO:0000256" key="2">
    <source>
        <dbReference type="ARBA" id="ARBA00022679"/>
    </source>
</evidence>
<dbReference type="Gene3D" id="3.40.50.150">
    <property type="entry name" value="Vaccinia Virus protein VP39"/>
    <property type="match status" value="1"/>
</dbReference>
<dbReference type="PROSITE" id="PS01261">
    <property type="entry name" value="UPF0020"/>
    <property type="match status" value="1"/>
</dbReference>
<reference evidence="3" key="1">
    <citation type="submission" date="2021-01" db="EMBL/GenBank/DDBJ databases">
        <authorList>
            <person name="Corre E."/>
            <person name="Pelletier E."/>
            <person name="Niang G."/>
            <person name="Scheremetjew M."/>
            <person name="Finn R."/>
            <person name="Kale V."/>
            <person name="Holt S."/>
            <person name="Cochrane G."/>
            <person name="Meng A."/>
            <person name="Brown T."/>
            <person name="Cohen L."/>
        </authorList>
    </citation>
    <scope>NUCLEOTIDE SEQUENCE</scope>
    <source>
        <strain evidence="3">OF101</strain>
    </source>
</reference>
<keyword evidence="2" id="KW-0808">Transferase</keyword>
<name>A0A7S1WMJ7_ALECA</name>
<dbReference type="InterPro" id="IPR053943">
    <property type="entry name" value="RlmKL-like_Mtase_CS"/>
</dbReference>
<evidence type="ECO:0000256" key="1">
    <source>
        <dbReference type="ARBA" id="ARBA00022603"/>
    </source>
</evidence>
<dbReference type="InterPro" id="IPR029063">
    <property type="entry name" value="SAM-dependent_MTases_sf"/>
</dbReference>
<evidence type="ECO:0000313" key="3">
    <source>
        <dbReference type="EMBL" id="CAD9176466.1"/>
    </source>
</evidence>
<dbReference type="GO" id="GO:0008168">
    <property type="term" value="F:methyltransferase activity"/>
    <property type="evidence" value="ECO:0007669"/>
    <property type="project" value="UniProtKB-KW"/>
</dbReference>